<evidence type="ECO:0000313" key="2">
    <source>
        <dbReference type="Proteomes" id="UP000221538"/>
    </source>
</evidence>
<proteinExistence type="predicted"/>
<evidence type="ECO:0008006" key="3">
    <source>
        <dbReference type="Google" id="ProtNLM"/>
    </source>
</evidence>
<reference evidence="1 2" key="1">
    <citation type="journal article" date="2013" name="Biodegradation">
        <title>Occurrence of 4-tert-butylphenol (4-t-BP) biodegradation in an aquatic sample caused by the presence of Spirodela polyrrhiza and isolation of a 4-t-BP-utilizing bacterium.</title>
        <authorList>
            <person name="Ogata Y."/>
            <person name="Toyama T."/>
            <person name="Yu N."/>
            <person name="Wang X."/>
            <person name="Sei K."/>
            <person name="Ike M."/>
        </authorList>
    </citation>
    <scope>NUCLEOTIDE SEQUENCE [LARGE SCALE GENOMIC DNA]</scope>
    <source>
        <strain evidence="1 2">OMI</strain>
    </source>
</reference>
<dbReference type="RefSeq" id="WP_226870471.1">
    <property type="nucleotide sequence ID" value="NZ_BEWI01000034.1"/>
</dbReference>
<reference evidence="1 2" key="2">
    <citation type="journal article" date="2013" name="Environ. Sci. Technol.">
        <title>The 4-tert-butylphenol-utilizing bacterium Sphingobium fuliginis OMI can degrade bisphenols via phenolic ring hydroxylation and meta-cleavage pathway.</title>
        <authorList>
            <person name="Ogata Y."/>
            <person name="Goda S."/>
            <person name="Toyama T."/>
            <person name="Sei K."/>
            <person name="Ike M."/>
        </authorList>
    </citation>
    <scope>NUCLEOTIDE SEQUENCE [LARGE SCALE GENOMIC DNA]</scope>
    <source>
        <strain evidence="1 2">OMI</strain>
    </source>
</reference>
<sequence length="231" mass="24941">MEQMMASIPNSELASLGIEALAGSVHEIRERLKGADDDQIVALKLDHGSKRITAAFAEAVRLIAPMIVRKIADQENATLEKLVDALVPQVPLPEHLLTEARMNAEARKAVLESGEWLSAAQLSEIAGFSGQNASAQPNKWKREGKIFALRRNGSDYYPGYALDADAGYRPVKQLAPILKLFGNDLEDWDIAVWFASANSFLGGVAPKDILASAPDRVLAAAEDEMAGVLHG</sequence>
<dbReference type="EMBL" id="BEWI01000034">
    <property type="protein sequence ID" value="GAY24689.1"/>
    <property type="molecule type" value="Genomic_DNA"/>
</dbReference>
<evidence type="ECO:0000313" key="1">
    <source>
        <dbReference type="EMBL" id="GAY24689.1"/>
    </source>
</evidence>
<comment type="caution">
    <text evidence="1">The sequence shown here is derived from an EMBL/GenBank/DDBJ whole genome shotgun (WGS) entry which is preliminary data.</text>
</comment>
<name>A0A292ZP57_SPHSA</name>
<dbReference type="Proteomes" id="UP000221538">
    <property type="component" value="Unassembled WGS sequence"/>
</dbReference>
<gene>
    <name evidence="1" type="ORF">SFOMI_5274</name>
</gene>
<protein>
    <recommendedName>
        <fullName evidence="3">DUF2384 domain-containing protein</fullName>
    </recommendedName>
</protein>
<organism evidence="1 2">
    <name type="scientific">Sphingobium fuliginis (strain ATCC 27551)</name>
    <dbReference type="NCBI Taxonomy" id="336203"/>
    <lineage>
        <taxon>Bacteria</taxon>
        <taxon>Pseudomonadati</taxon>
        <taxon>Pseudomonadota</taxon>
        <taxon>Alphaproteobacteria</taxon>
        <taxon>Sphingomonadales</taxon>
        <taxon>Sphingomonadaceae</taxon>
        <taxon>Sphingobium</taxon>
    </lineage>
</organism>
<accession>A0A292ZP57</accession>
<dbReference type="AlphaFoldDB" id="A0A292ZP57"/>